<dbReference type="Pfam" id="PF19623">
    <property type="entry name" value="DUF6128"/>
    <property type="match status" value="1"/>
</dbReference>
<protein>
    <recommendedName>
        <fullName evidence="2">DUF6128 domain-containing protein</fullName>
    </recommendedName>
</protein>
<evidence type="ECO:0000313" key="4">
    <source>
        <dbReference type="Proteomes" id="UP000283295"/>
    </source>
</evidence>
<dbReference type="OrthoDB" id="9814510at2"/>
<dbReference type="InterPro" id="IPR046131">
    <property type="entry name" value="DUF6128"/>
</dbReference>
<evidence type="ECO:0000259" key="2">
    <source>
        <dbReference type="Pfam" id="PF19623"/>
    </source>
</evidence>
<accession>A0A412IVW4</accession>
<gene>
    <name evidence="3" type="ORF">DWX94_00165</name>
</gene>
<name>A0A412IVW4_9FIRM</name>
<organism evidence="3 4">
    <name type="scientific">Coprococcus eutactus</name>
    <dbReference type="NCBI Taxonomy" id="33043"/>
    <lineage>
        <taxon>Bacteria</taxon>
        <taxon>Bacillati</taxon>
        <taxon>Bacillota</taxon>
        <taxon>Clostridia</taxon>
        <taxon>Lachnospirales</taxon>
        <taxon>Lachnospiraceae</taxon>
        <taxon>Coprococcus</taxon>
    </lineage>
</organism>
<evidence type="ECO:0000313" key="3">
    <source>
        <dbReference type="EMBL" id="RGS44262.1"/>
    </source>
</evidence>
<feature type="domain" description="DUF6128" evidence="2">
    <location>
        <begin position="240"/>
        <end position="335"/>
    </location>
</feature>
<feature type="region of interest" description="Disordered" evidence="1">
    <location>
        <begin position="67"/>
        <end position="90"/>
    </location>
</feature>
<evidence type="ECO:0000256" key="1">
    <source>
        <dbReference type="SAM" id="MobiDB-lite"/>
    </source>
</evidence>
<dbReference type="EMBL" id="QRVK01000001">
    <property type="protein sequence ID" value="RGS44262.1"/>
    <property type="molecule type" value="Genomic_DNA"/>
</dbReference>
<sequence length="337" mass="37478">MVYWNRFISYIYRYHDGRKCENSGFAKVAKTGRTGRITIGLKNGIGARETVYGVYIYRETLPQTGIVHGRSQEDRDGDRTDGADDSTLGQTPLMIPLPVMIGKMKLCGGHGEDTFSFCWDNVEGSGRPITAFAGIAIRLMENAESGCSHCYENDMFCSSWTDSMVDYSVMWTEGVPSGNGVLEEAVREVSITDDVVTETEEVQISSGSETEAAVENMFKEYEHLPLLPGSSLDDGLDSVIESVRITPNDIGLLDMNNWKLGVNSFLTHGYYSYKYLMLGKVIFKPGGRESCYILGVPGVYSAREKYLAGIFGFDRFVPEKETNIKTGNFGYWIVDIV</sequence>
<comment type="caution">
    <text evidence="3">The sequence shown here is derived from an EMBL/GenBank/DDBJ whole genome shotgun (WGS) entry which is preliminary data.</text>
</comment>
<dbReference type="Proteomes" id="UP000283295">
    <property type="component" value="Unassembled WGS sequence"/>
</dbReference>
<proteinExistence type="predicted"/>
<feature type="compositionally biased region" description="Basic and acidic residues" evidence="1">
    <location>
        <begin position="70"/>
        <end position="82"/>
    </location>
</feature>
<reference evidence="3 4" key="1">
    <citation type="submission" date="2018-08" db="EMBL/GenBank/DDBJ databases">
        <title>A genome reference for cultivated species of the human gut microbiota.</title>
        <authorList>
            <person name="Zou Y."/>
            <person name="Xue W."/>
            <person name="Luo G."/>
        </authorList>
    </citation>
    <scope>NUCLEOTIDE SEQUENCE [LARGE SCALE GENOMIC DNA]</scope>
    <source>
        <strain evidence="3 4">AF22-21</strain>
    </source>
</reference>
<dbReference type="AlphaFoldDB" id="A0A412IVW4"/>